<accession>A0ABT6U5T3</accession>
<evidence type="ECO:0000256" key="4">
    <source>
        <dbReference type="ARBA" id="ARBA00022989"/>
    </source>
</evidence>
<gene>
    <name evidence="8" type="ORF">MKZ47_21035</name>
</gene>
<protein>
    <submittedName>
        <fullName evidence="8">Type II secretion system F family protein</fullName>
    </submittedName>
</protein>
<dbReference type="RefSeq" id="WP_175083602.1">
    <property type="nucleotide sequence ID" value="NZ_JAKUMG010000027.1"/>
</dbReference>
<feature type="transmembrane region" description="Helical" evidence="6">
    <location>
        <begin position="90"/>
        <end position="112"/>
    </location>
</feature>
<evidence type="ECO:0000313" key="9">
    <source>
        <dbReference type="Proteomes" id="UP001156974"/>
    </source>
</evidence>
<dbReference type="PANTHER" id="PTHR35007">
    <property type="entry name" value="INTEGRAL MEMBRANE PROTEIN-RELATED"/>
    <property type="match status" value="1"/>
</dbReference>
<keyword evidence="2" id="KW-1003">Cell membrane</keyword>
<dbReference type="PANTHER" id="PTHR35007:SF1">
    <property type="entry name" value="PILUS ASSEMBLY PROTEIN"/>
    <property type="match status" value="1"/>
</dbReference>
<feature type="transmembrane region" description="Helical" evidence="6">
    <location>
        <begin position="264"/>
        <end position="284"/>
    </location>
</feature>
<sequence length="290" mass="33035">MMIDYFLSIGAFILGIAGILILYLVRKPATPSKRNIEEDILFQQDTLTQSIKVIGIPSSRLWIIFFTALISLLVWFGLDAIFPDARTSKLIISLIIFVGINILIIDLGQFFLNRFETQFIEYIETIHTCLQTGLSLQQSLEFAQNYAGKSIKKQTYSLMQKLQLSADINGALAPLLNRYSCESVRLFSQCVITHYETHCDLTDMFKSVTQILSRRARDKQQIRSKLSGTKYAAVFSGILPYILVPLFNYKDPTWFDPLLSHPNGVVFLTVAFLCQLFGLIWLRVSLKVKI</sequence>
<evidence type="ECO:0000259" key="7">
    <source>
        <dbReference type="Pfam" id="PF00482"/>
    </source>
</evidence>
<comment type="subcellular location">
    <subcellularLocation>
        <location evidence="1">Cell membrane</location>
        <topology evidence="1">Multi-pass membrane protein</topology>
    </subcellularLocation>
</comment>
<feature type="domain" description="Type II secretion system protein GspF" evidence="7">
    <location>
        <begin position="123"/>
        <end position="244"/>
    </location>
</feature>
<dbReference type="Pfam" id="PF00482">
    <property type="entry name" value="T2SSF"/>
    <property type="match status" value="1"/>
</dbReference>
<keyword evidence="3 6" id="KW-0812">Transmembrane</keyword>
<evidence type="ECO:0000256" key="5">
    <source>
        <dbReference type="ARBA" id="ARBA00023136"/>
    </source>
</evidence>
<evidence type="ECO:0000256" key="3">
    <source>
        <dbReference type="ARBA" id="ARBA00022692"/>
    </source>
</evidence>
<evidence type="ECO:0000256" key="2">
    <source>
        <dbReference type="ARBA" id="ARBA00022475"/>
    </source>
</evidence>
<dbReference type="Proteomes" id="UP001156974">
    <property type="component" value="Unassembled WGS sequence"/>
</dbReference>
<comment type="caution">
    <text evidence="8">The sequence shown here is derived from an EMBL/GenBank/DDBJ whole genome shotgun (WGS) entry which is preliminary data.</text>
</comment>
<name>A0ABT6U5T3_9GAMM</name>
<keyword evidence="4 6" id="KW-1133">Transmembrane helix</keyword>
<evidence type="ECO:0000256" key="6">
    <source>
        <dbReference type="SAM" id="Phobius"/>
    </source>
</evidence>
<dbReference type="InterPro" id="IPR018076">
    <property type="entry name" value="T2SS_GspF_dom"/>
</dbReference>
<feature type="transmembrane region" description="Helical" evidence="6">
    <location>
        <begin position="61"/>
        <end position="78"/>
    </location>
</feature>
<evidence type="ECO:0000256" key="1">
    <source>
        <dbReference type="ARBA" id="ARBA00004651"/>
    </source>
</evidence>
<feature type="transmembrane region" description="Helical" evidence="6">
    <location>
        <begin position="6"/>
        <end position="25"/>
    </location>
</feature>
<keyword evidence="5 6" id="KW-0472">Membrane</keyword>
<organism evidence="8 9">
    <name type="scientific">Pseudoalteromonas shioyasakiensis</name>
    <dbReference type="NCBI Taxonomy" id="1190813"/>
    <lineage>
        <taxon>Bacteria</taxon>
        <taxon>Pseudomonadati</taxon>
        <taxon>Pseudomonadota</taxon>
        <taxon>Gammaproteobacteria</taxon>
        <taxon>Alteromonadales</taxon>
        <taxon>Pseudoalteromonadaceae</taxon>
        <taxon>Pseudoalteromonas</taxon>
    </lineage>
</organism>
<evidence type="ECO:0000313" key="8">
    <source>
        <dbReference type="EMBL" id="MDI4671548.1"/>
    </source>
</evidence>
<proteinExistence type="predicted"/>
<keyword evidence="9" id="KW-1185">Reference proteome</keyword>
<reference evidence="8 9" key="1">
    <citation type="submission" date="2022-02" db="EMBL/GenBank/DDBJ databases">
        <title>Genome analysis of Beneficial Microorganisms for Coral consortium from Pocillopora damicornis.</title>
        <authorList>
            <person name="Rosado P.M."/>
            <person name="Cardoso P.M."/>
            <person name="Rosado J.G."/>
            <person name="Schultz J."/>
            <person name="Rocha U."/>
            <person name="Costa T.K."/>
            <person name="Peixoto R.S."/>
        </authorList>
    </citation>
    <scope>NUCLEOTIDE SEQUENCE [LARGE SCALE GENOMIC DNA]</scope>
    <source>
        <strain evidence="8 9">BMC5</strain>
    </source>
</reference>
<feature type="transmembrane region" description="Helical" evidence="6">
    <location>
        <begin position="231"/>
        <end position="249"/>
    </location>
</feature>
<dbReference type="EMBL" id="JAKUMG010000027">
    <property type="protein sequence ID" value="MDI4671548.1"/>
    <property type="molecule type" value="Genomic_DNA"/>
</dbReference>